<dbReference type="Proteomes" id="UP001056120">
    <property type="component" value="Linkage Group LG27"/>
</dbReference>
<name>A0ACB8YLJ0_9ASTR</name>
<evidence type="ECO:0000313" key="2">
    <source>
        <dbReference type="Proteomes" id="UP001056120"/>
    </source>
</evidence>
<keyword evidence="2" id="KW-1185">Reference proteome</keyword>
<accession>A0ACB8YLJ0</accession>
<protein>
    <submittedName>
        <fullName evidence="1">Uncharacterized protein</fullName>
    </submittedName>
</protein>
<evidence type="ECO:0000313" key="1">
    <source>
        <dbReference type="EMBL" id="KAI3686127.1"/>
    </source>
</evidence>
<reference evidence="2" key="1">
    <citation type="journal article" date="2022" name="Mol. Ecol. Resour.">
        <title>The genomes of chicory, endive, great burdock and yacon provide insights into Asteraceae palaeo-polyploidization history and plant inulin production.</title>
        <authorList>
            <person name="Fan W."/>
            <person name="Wang S."/>
            <person name="Wang H."/>
            <person name="Wang A."/>
            <person name="Jiang F."/>
            <person name="Liu H."/>
            <person name="Zhao H."/>
            <person name="Xu D."/>
            <person name="Zhang Y."/>
        </authorList>
    </citation>
    <scope>NUCLEOTIDE SEQUENCE [LARGE SCALE GENOMIC DNA]</scope>
    <source>
        <strain evidence="2">cv. Yunnan</strain>
    </source>
</reference>
<sequence length="201" mass="21897">MMYLIIRILVGCCLIIRVFVGNPNVNVSYGGNPNLSFPPSNSSAGRKNKNPVSVGIVVASTATVVVLMVVTVVAVIVSWKIHRVNDNEESRHSSQPEVVKSKFLTLNVIQRTKLDLTKAMECADHPFTKTCFTVEPSSANDVESLEVDKDCLSEAFKIESSSTSSVPKSDSLVHYFGTTPSGDDEQALDRATHLFHNALMV</sequence>
<reference evidence="1 2" key="2">
    <citation type="journal article" date="2022" name="Mol. Ecol. Resour.">
        <title>The genomes of chicory, endive, great burdock and yacon provide insights into Asteraceae paleo-polyploidization history and plant inulin production.</title>
        <authorList>
            <person name="Fan W."/>
            <person name="Wang S."/>
            <person name="Wang H."/>
            <person name="Wang A."/>
            <person name="Jiang F."/>
            <person name="Liu H."/>
            <person name="Zhao H."/>
            <person name="Xu D."/>
            <person name="Zhang Y."/>
        </authorList>
    </citation>
    <scope>NUCLEOTIDE SEQUENCE [LARGE SCALE GENOMIC DNA]</scope>
    <source>
        <strain evidence="2">cv. Yunnan</strain>
        <tissue evidence="1">Leaves</tissue>
    </source>
</reference>
<proteinExistence type="predicted"/>
<dbReference type="EMBL" id="CM042044">
    <property type="protein sequence ID" value="KAI3686127.1"/>
    <property type="molecule type" value="Genomic_DNA"/>
</dbReference>
<gene>
    <name evidence="1" type="ORF">L1987_79799</name>
</gene>
<comment type="caution">
    <text evidence="1">The sequence shown here is derived from an EMBL/GenBank/DDBJ whole genome shotgun (WGS) entry which is preliminary data.</text>
</comment>
<organism evidence="1 2">
    <name type="scientific">Smallanthus sonchifolius</name>
    <dbReference type="NCBI Taxonomy" id="185202"/>
    <lineage>
        <taxon>Eukaryota</taxon>
        <taxon>Viridiplantae</taxon>
        <taxon>Streptophyta</taxon>
        <taxon>Embryophyta</taxon>
        <taxon>Tracheophyta</taxon>
        <taxon>Spermatophyta</taxon>
        <taxon>Magnoliopsida</taxon>
        <taxon>eudicotyledons</taxon>
        <taxon>Gunneridae</taxon>
        <taxon>Pentapetalae</taxon>
        <taxon>asterids</taxon>
        <taxon>campanulids</taxon>
        <taxon>Asterales</taxon>
        <taxon>Asteraceae</taxon>
        <taxon>Asteroideae</taxon>
        <taxon>Heliantheae alliance</taxon>
        <taxon>Millerieae</taxon>
        <taxon>Smallanthus</taxon>
    </lineage>
</organism>